<comment type="caution">
    <text evidence="4">The sequence shown here is derived from an EMBL/GenBank/DDBJ whole genome shotgun (WGS) entry which is preliminary data.</text>
</comment>
<feature type="compositionally biased region" description="Polar residues" evidence="2">
    <location>
        <begin position="282"/>
        <end position="302"/>
    </location>
</feature>
<feature type="transmembrane region" description="Helical" evidence="3">
    <location>
        <begin position="21"/>
        <end position="44"/>
    </location>
</feature>
<feature type="compositionally biased region" description="Polar residues" evidence="2">
    <location>
        <begin position="387"/>
        <end position="398"/>
    </location>
</feature>
<keyword evidence="3" id="KW-0472">Membrane</keyword>
<keyword evidence="3" id="KW-1133">Transmembrane helix</keyword>
<organism evidence="4 5">
    <name type="scientific">Mastigocoleus testarum BC008</name>
    <dbReference type="NCBI Taxonomy" id="371196"/>
    <lineage>
        <taxon>Bacteria</taxon>
        <taxon>Bacillati</taxon>
        <taxon>Cyanobacteriota</taxon>
        <taxon>Cyanophyceae</taxon>
        <taxon>Nostocales</taxon>
        <taxon>Hapalosiphonaceae</taxon>
        <taxon>Mastigocoleus</taxon>
    </lineage>
</organism>
<dbReference type="EMBL" id="LMTZ01000162">
    <property type="protein sequence ID" value="KST62126.1"/>
    <property type="molecule type" value="Genomic_DNA"/>
</dbReference>
<keyword evidence="3" id="KW-0812">Transmembrane</keyword>
<proteinExistence type="predicted"/>
<evidence type="ECO:0000313" key="5">
    <source>
        <dbReference type="Proteomes" id="UP000053372"/>
    </source>
</evidence>
<keyword evidence="1" id="KW-0175">Coiled coil</keyword>
<protein>
    <submittedName>
        <fullName evidence="4">Uncharacterized protein</fullName>
    </submittedName>
</protein>
<feature type="compositionally biased region" description="Low complexity" evidence="2">
    <location>
        <begin position="399"/>
        <end position="412"/>
    </location>
</feature>
<feature type="region of interest" description="Disordered" evidence="2">
    <location>
        <begin position="364"/>
        <end position="425"/>
    </location>
</feature>
<feature type="compositionally biased region" description="Low complexity" evidence="2">
    <location>
        <begin position="371"/>
        <end position="386"/>
    </location>
</feature>
<feature type="coiled-coil region" evidence="1">
    <location>
        <begin position="91"/>
        <end position="118"/>
    </location>
</feature>
<feature type="compositionally biased region" description="Polar residues" evidence="2">
    <location>
        <begin position="413"/>
        <end position="425"/>
    </location>
</feature>
<feature type="region of interest" description="Disordered" evidence="2">
    <location>
        <begin position="282"/>
        <end position="304"/>
    </location>
</feature>
<name>A0A0V7ZC90_9CYAN</name>
<dbReference type="RefSeq" id="WP_058184776.1">
    <property type="nucleotide sequence ID" value="NZ_LMTZ01000162.1"/>
</dbReference>
<dbReference type="OrthoDB" id="582255at2"/>
<dbReference type="AlphaFoldDB" id="A0A0V7ZC90"/>
<reference evidence="4 5" key="1">
    <citation type="journal article" date="2015" name="Genome Announc.">
        <title>Draft Genome of the Euendolithic (true boring) Cyanobacterium Mastigocoleus testarum strain BC008.</title>
        <authorList>
            <person name="Guida B.S."/>
            <person name="Garcia-Pichel F."/>
        </authorList>
    </citation>
    <scope>NUCLEOTIDE SEQUENCE [LARGE SCALE GENOMIC DNA]</scope>
    <source>
        <strain evidence="4 5">BC008</strain>
    </source>
</reference>
<gene>
    <name evidence="4" type="ORF">BC008_37380</name>
</gene>
<sequence>MSPQNHSPASVRYLKARLWNLARPSFWGTAIFLSVIGLLIRQYWINPNFFSTVRTENPESTQPLEFFLSEEDKAIAADIDNLPVLFYESKQKNLSDKVIKLKQQIKAVKKQAASENQARRQNNARNQIKLNYEAITKQNRLNSKVKNPFLQQANKLLEFKDSFDGGQFTQNQYPNSGSSGRLKTTSYSGAFTTTPNYSPQYPAGINALQIAIEELENKNKQQLQIQSGSQLQTNVAVPVVPSYNSSNLNRNTNNSNFSGNFPNPVRINTHLKSPYINSVQSSPQSFVNTSGQVNPQTNIRSFSSNPYENNYSSPYKNYVNNSQQTNMNSIRQLNRPVVPEVNNVTPGNSVNIRPNTTRFYSVPNPRQNIVTPNNLTTPNNLKNSNTYNQNLRSYNRQPSNITNYNNSTYSTSPQVPSQTNGYSYP</sequence>
<evidence type="ECO:0000313" key="4">
    <source>
        <dbReference type="EMBL" id="KST62126.1"/>
    </source>
</evidence>
<keyword evidence="5" id="KW-1185">Reference proteome</keyword>
<evidence type="ECO:0000256" key="2">
    <source>
        <dbReference type="SAM" id="MobiDB-lite"/>
    </source>
</evidence>
<dbReference type="Proteomes" id="UP000053372">
    <property type="component" value="Unassembled WGS sequence"/>
</dbReference>
<evidence type="ECO:0000256" key="1">
    <source>
        <dbReference type="SAM" id="Coils"/>
    </source>
</evidence>
<accession>A0A0V7ZC90</accession>
<evidence type="ECO:0000256" key="3">
    <source>
        <dbReference type="SAM" id="Phobius"/>
    </source>
</evidence>